<dbReference type="Pfam" id="PF10639">
    <property type="entry name" value="TMEM234"/>
    <property type="match status" value="1"/>
</dbReference>
<comment type="similarity">
    <text evidence="2">Belongs to the TMEM234 family.</text>
</comment>
<evidence type="ECO:0000256" key="5">
    <source>
        <dbReference type="ARBA" id="ARBA00023136"/>
    </source>
</evidence>
<comment type="subcellular location">
    <subcellularLocation>
        <location evidence="1">Membrane</location>
        <topology evidence="1">Multi-pass membrane protein</topology>
    </subcellularLocation>
</comment>
<evidence type="ECO:0000313" key="7">
    <source>
        <dbReference type="EMBL" id="CAK1543343.1"/>
    </source>
</evidence>
<evidence type="ECO:0000256" key="1">
    <source>
        <dbReference type="ARBA" id="ARBA00004141"/>
    </source>
</evidence>
<dbReference type="GO" id="GO:0016020">
    <property type="term" value="C:membrane"/>
    <property type="evidence" value="ECO:0007669"/>
    <property type="project" value="UniProtKB-SubCell"/>
</dbReference>
<organism evidence="7 8">
    <name type="scientific">Leptosia nina</name>
    <dbReference type="NCBI Taxonomy" id="320188"/>
    <lineage>
        <taxon>Eukaryota</taxon>
        <taxon>Metazoa</taxon>
        <taxon>Ecdysozoa</taxon>
        <taxon>Arthropoda</taxon>
        <taxon>Hexapoda</taxon>
        <taxon>Insecta</taxon>
        <taxon>Pterygota</taxon>
        <taxon>Neoptera</taxon>
        <taxon>Endopterygota</taxon>
        <taxon>Lepidoptera</taxon>
        <taxon>Glossata</taxon>
        <taxon>Ditrysia</taxon>
        <taxon>Papilionoidea</taxon>
        <taxon>Pieridae</taxon>
        <taxon>Pierinae</taxon>
        <taxon>Leptosia</taxon>
    </lineage>
</organism>
<dbReference type="PANTHER" id="PTHR28668:SF1">
    <property type="entry name" value="TRANSMEMBRANE PROTEIN 234"/>
    <property type="match status" value="1"/>
</dbReference>
<proteinExistence type="inferred from homology"/>
<evidence type="ECO:0000256" key="2">
    <source>
        <dbReference type="ARBA" id="ARBA00005977"/>
    </source>
</evidence>
<feature type="transmembrane region" description="Helical" evidence="6">
    <location>
        <begin position="18"/>
        <end position="35"/>
    </location>
</feature>
<protein>
    <recommendedName>
        <fullName evidence="9">Transmembrane protein</fullName>
    </recommendedName>
</protein>
<dbReference type="PANTHER" id="PTHR28668">
    <property type="entry name" value="TRANSMEMBRANE PROTEIN 234"/>
    <property type="match status" value="1"/>
</dbReference>
<reference evidence="7 8" key="1">
    <citation type="submission" date="2023-11" db="EMBL/GenBank/DDBJ databases">
        <authorList>
            <person name="Okamura Y."/>
        </authorList>
    </citation>
    <scope>NUCLEOTIDE SEQUENCE [LARGE SCALE GENOMIC DNA]</scope>
</reference>
<keyword evidence="4 6" id="KW-1133">Transmembrane helix</keyword>
<evidence type="ECO:0008006" key="9">
    <source>
        <dbReference type="Google" id="ProtNLM"/>
    </source>
</evidence>
<gene>
    <name evidence="7" type="ORF">LNINA_LOCUS3163</name>
</gene>
<accession>A0AAV1J3B5</accession>
<name>A0AAV1J3B5_9NEOP</name>
<keyword evidence="3 6" id="KW-0812">Transmembrane</keyword>
<comment type="caution">
    <text evidence="7">The sequence shown here is derived from an EMBL/GenBank/DDBJ whole genome shotgun (WGS) entry which is preliminary data.</text>
</comment>
<dbReference type="Gene3D" id="1.10.3730.20">
    <property type="match status" value="1"/>
</dbReference>
<evidence type="ECO:0000256" key="3">
    <source>
        <dbReference type="ARBA" id="ARBA00022692"/>
    </source>
</evidence>
<keyword evidence="5 6" id="KW-0472">Membrane</keyword>
<dbReference type="AlphaFoldDB" id="A0AAV1J3B5"/>
<evidence type="ECO:0000256" key="6">
    <source>
        <dbReference type="SAM" id="Phobius"/>
    </source>
</evidence>
<dbReference type="InterPro" id="IPR037185">
    <property type="entry name" value="EmrE-like"/>
</dbReference>
<evidence type="ECO:0000313" key="8">
    <source>
        <dbReference type="Proteomes" id="UP001497472"/>
    </source>
</evidence>
<feature type="transmembrane region" description="Helical" evidence="6">
    <location>
        <begin position="42"/>
        <end position="64"/>
    </location>
</feature>
<sequence length="91" mass="9711">MGLHQSIHPPRDKRSSYVLPWLINQAGSLVYLMTIQRMPLSIAVPAANSLAFAFTAITAAVTGSEEPLDIVAVLGVILIVAGTFLCCMDIV</sequence>
<evidence type="ECO:0000256" key="4">
    <source>
        <dbReference type="ARBA" id="ARBA00022989"/>
    </source>
</evidence>
<feature type="transmembrane region" description="Helical" evidence="6">
    <location>
        <begin position="70"/>
        <end position="90"/>
    </location>
</feature>
<dbReference type="InterPro" id="IPR018908">
    <property type="entry name" value="TMEM234"/>
</dbReference>
<dbReference type="SUPFAM" id="SSF103481">
    <property type="entry name" value="Multidrug resistance efflux transporter EmrE"/>
    <property type="match status" value="1"/>
</dbReference>
<dbReference type="EMBL" id="CAVLEF010000004">
    <property type="protein sequence ID" value="CAK1543343.1"/>
    <property type="molecule type" value="Genomic_DNA"/>
</dbReference>
<keyword evidence="8" id="KW-1185">Reference proteome</keyword>
<dbReference type="Proteomes" id="UP001497472">
    <property type="component" value="Unassembled WGS sequence"/>
</dbReference>